<dbReference type="VEuPathDB" id="CryptoDB:Cvel_14755"/>
<evidence type="ECO:0000313" key="2">
    <source>
        <dbReference type="EMBL" id="CEM05871.1"/>
    </source>
</evidence>
<dbReference type="EMBL" id="CDMZ01000068">
    <property type="protein sequence ID" value="CEM05871.1"/>
    <property type="molecule type" value="Genomic_DNA"/>
</dbReference>
<feature type="signal peptide" evidence="1">
    <location>
        <begin position="1"/>
        <end position="32"/>
    </location>
</feature>
<keyword evidence="1" id="KW-0732">Signal</keyword>
<evidence type="ECO:0008006" key="3">
    <source>
        <dbReference type="Google" id="ProtNLM"/>
    </source>
</evidence>
<proteinExistence type="predicted"/>
<sequence>MPIGAGRGEARWSSLTVLVALFVCLCLYSTQSLSASSSSSSFFQLEKKSRSSAELQTELDLLDQKAQCPNADKWGTTGRWSHAAVTRSIKRVVQGDYWEKITQGRANWCGFMSIVRMLAAVHPEIYVRLFRQIYCHGKWPKRMQDTSKWYQEDNGFDDAPETIINMKTGKLRVKEDDLGNMRAPDAILAYALNEETNLLMSAGPSAMKGGSTSGALMDILSTVLPEGCSEAEKMDEGDIIEKLKQLPTVRTPRERIAAKKASRAALDKTPIILLTEPFYLNAWMYGPDPPDAMSFMAHWVRLTAVFRTGPDSWYFEYSDTNANEKYSNVFKKDNRVMRDVDEARLRQILKGNFGADSVVCHEGKKTGLQY</sequence>
<feature type="chain" id="PRO_5005188651" description="Peptidase C39-like domain-containing protein" evidence="1">
    <location>
        <begin position="33"/>
        <end position="370"/>
    </location>
</feature>
<dbReference type="AlphaFoldDB" id="A0A0G4F2F2"/>
<name>A0A0G4F2F2_9ALVE</name>
<protein>
    <recommendedName>
        <fullName evidence="3">Peptidase C39-like domain-containing protein</fullName>
    </recommendedName>
</protein>
<reference evidence="2" key="1">
    <citation type="submission" date="2014-11" db="EMBL/GenBank/DDBJ databases">
        <authorList>
            <person name="Otto D Thomas"/>
            <person name="Naeem Raeece"/>
        </authorList>
    </citation>
    <scope>NUCLEOTIDE SEQUENCE</scope>
</reference>
<evidence type="ECO:0000256" key="1">
    <source>
        <dbReference type="SAM" id="SignalP"/>
    </source>
</evidence>
<gene>
    <name evidence="2" type="ORF">Cvel_14755</name>
</gene>
<accession>A0A0G4F2F2</accession>
<organism evidence="2">
    <name type="scientific">Chromera velia CCMP2878</name>
    <dbReference type="NCBI Taxonomy" id="1169474"/>
    <lineage>
        <taxon>Eukaryota</taxon>
        <taxon>Sar</taxon>
        <taxon>Alveolata</taxon>
        <taxon>Colpodellida</taxon>
        <taxon>Chromeraceae</taxon>
        <taxon>Chromera</taxon>
    </lineage>
</organism>